<gene>
    <name evidence="1" type="ORF">LCGC14_1037310</name>
</gene>
<protein>
    <submittedName>
        <fullName evidence="1">Uncharacterized protein</fullName>
    </submittedName>
</protein>
<comment type="caution">
    <text evidence="1">The sequence shown here is derived from an EMBL/GenBank/DDBJ whole genome shotgun (WGS) entry which is preliminary data.</text>
</comment>
<name>A0A0F9MSW3_9ZZZZ</name>
<accession>A0A0F9MSW3</accession>
<proteinExistence type="predicted"/>
<dbReference type="EMBL" id="LAZR01004250">
    <property type="protein sequence ID" value="KKN10370.1"/>
    <property type="molecule type" value="Genomic_DNA"/>
</dbReference>
<organism evidence="1">
    <name type="scientific">marine sediment metagenome</name>
    <dbReference type="NCBI Taxonomy" id="412755"/>
    <lineage>
        <taxon>unclassified sequences</taxon>
        <taxon>metagenomes</taxon>
        <taxon>ecological metagenomes</taxon>
    </lineage>
</organism>
<evidence type="ECO:0000313" key="1">
    <source>
        <dbReference type="EMBL" id="KKN10370.1"/>
    </source>
</evidence>
<reference evidence="1" key="1">
    <citation type="journal article" date="2015" name="Nature">
        <title>Complex archaea that bridge the gap between prokaryotes and eukaryotes.</title>
        <authorList>
            <person name="Spang A."/>
            <person name="Saw J.H."/>
            <person name="Jorgensen S.L."/>
            <person name="Zaremba-Niedzwiedzka K."/>
            <person name="Martijn J."/>
            <person name="Lind A.E."/>
            <person name="van Eijk R."/>
            <person name="Schleper C."/>
            <person name="Guy L."/>
            <person name="Ettema T.J."/>
        </authorList>
    </citation>
    <scope>NUCLEOTIDE SEQUENCE</scope>
</reference>
<sequence length="160" mass="18470">MSNCESCNVVLFEKTAIHLADVDVCKKCYEELKTEKGHLYGEAFNLMTYECEKCLKKEVLWNSRDGVTPFIIRCRHCQGEAKHINWSGDLYAPKHLPKRGDRVFLTMPSAINIILNKSMVAERWEHGEYPMKERFETQEEALEVMAGDAQKGEPLVYQIP</sequence>
<dbReference type="AlphaFoldDB" id="A0A0F9MSW3"/>